<dbReference type="PANTHER" id="PTHR13964:SF41">
    <property type="entry name" value="AT-RICH INTERACTIVE DOMAIN-CONTAINING PROTEIN 5B"/>
    <property type="match status" value="1"/>
</dbReference>
<evidence type="ECO:0000256" key="1">
    <source>
        <dbReference type="ARBA" id="ARBA00023015"/>
    </source>
</evidence>
<dbReference type="Pfam" id="PF01388">
    <property type="entry name" value="ARID"/>
    <property type="match status" value="1"/>
</dbReference>
<dbReference type="FunFam" id="1.10.150.60:FF:000015">
    <property type="entry name" value="AT-rich interactive domain-containing protein 5B"/>
    <property type="match status" value="1"/>
</dbReference>
<feature type="region of interest" description="Disordered" evidence="4">
    <location>
        <begin position="848"/>
        <end position="1052"/>
    </location>
</feature>
<feature type="compositionally biased region" description="Low complexity" evidence="4">
    <location>
        <begin position="609"/>
        <end position="629"/>
    </location>
</feature>
<keyword evidence="1" id="KW-0805">Transcription regulation</keyword>
<gene>
    <name evidence="6" type="primary">zgc:77151</name>
</gene>
<sequence>MEQNTIQWLRSPSCQRGSYSFYKSVSCRAHPDGPLQVWRLGEFYYVRRGPQEPVCIAEVTLLWEEQGQHPLLASSRLYFLPEDTPKGRTRQHGEDEVLAVCRRIVVPVEDLMRWACPEPVAWQNQKRPCSSSPAPDLPLENPGSGTTEEPTSQSLDQGSGTVAELTSGTTAELTSGTTAELTSGTTAELTSGTTAELTSGTIAELTSGTTAELTSGTTVELTSGTTAELTSGTTAELTSGIIAEPTSQTLVDRASSTTAEPTCGTTAEPTSGSTSELTSPPLGDPSCGTAAEPTSHPPGGQCNAAPVDPQGVKVLSYPQYCRFRSLQRRLQDRPGVLGGADPRLLALGGLRVALSNTRVMFCRETFTHPSMDASSALWPHFRCPSLSLRGRPRKKKQRDVKESPTLTRSQSESWIDKMKENMMGSADASPERAWLPHPEEQLFLDQLFVFMERFGRPINKVPNLGFKKIDLFRMYSVVQGMGGYEKVTSERLWKVVYNDLGGCPGSTSAATCTRRHYERLMLGYEEHVRAGGAGLKLPESPAPTKFKAVRGKKAQPRGRKPGAKAKQSAYQPAKAPAVNPDGTAVVKRGRGRPPGRRNKATLLAQAKLLAQQQAKAKAAVPPSSSSSPPSTGPAPTPAPTPASPLTVQSPPPKPALQVHTTHMPLTPDLSPLTAPLLPFLTKPGPQGNQWAADPPGGATVTPLSAGSLLSGPPGQPLILGTFSPSKGVCPLDTFRTRLSLHHGVEDPALHKPLSQSLQSGAEPCPAHNHHHNHQPCAGCVADGAAQKGAPKEGKARPPLPPLRVFPLDLDCSVQVRQLMRTPLGAVQLHSFTRRLSEVLAQDLRAKPLPHPCSPITPPPEQAQPLNLSQRAPGKRPAALSLEQTPAKRPAPGDPLAGADGEELGPDGRPLPSGPPEPGPQEEPADLSSPSRIRAFLMGLPPFSVNLDDDLEDAGSATSLPVPPPGEEEEEEPMEGVDSDGGPKRPTEEDEGPDEESEVADVPPPLLVGDDEAGEGREGENSVSLSPDRDGSTVGQEVAEDQEEVRCEDFPAQGLARTLLPAVVTQKS</sequence>
<feature type="region of interest" description="Disordered" evidence="4">
    <location>
        <begin position="609"/>
        <end position="699"/>
    </location>
</feature>
<dbReference type="InterPro" id="IPR001606">
    <property type="entry name" value="ARID_dom"/>
</dbReference>
<evidence type="ECO:0000256" key="4">
    <source>
        <dbReference type="SAM" id="MobiDB-lite"/>
    </source>
</evidence>
<feature type="compositionally biased region" description="Basic residues" evidence="4">
    <location>
        <begin position="587"/>
        <end position="597"/>
    </location>
</feature>
<name>A0A8C5FH44_GADMO</name>
<reference evidence="6" key="1">
    <citation type="submission" date="2025-08" db="UniProtKB">
        <authorList>
            <consortium name="Ensembl"/>
        </authorList>
    </citation>
    <scope>IDENTIFICATION</scope>
</reference>
<proteinExistence type="predicted"/>
<evidence type="ECO:0000313" key="7">
    <source>
        <dbReference type="Proteomes" id="UP000694546"/>
    </source>
</evidence>
<feature type="compositionally biased region" description="Polar residues" evidence="4">
    <location>
        <begin position="246"/>
        <end position="278"/>
    </location>
</feature>
<reference evidence="6" key="2">
    <citation type="submission" date="2025-09" db="UniProtKB">
        <authorList>
            <consortium name="Ensembl"/>
        </authorList>
    </citation>
    <scope>IDENTIFICATION</scope>
</reference>
<feature type="compositionally biased region" description="Pro residues" evidence="4">
    <location>
        <begin position="848"/>
        <end position="861"/>
    </location>
</feature>
<dbReference type="GO" id="GO:0005634">
    <property type="term" value="C:nucleus"/>
    <property type="evidence" value="ECO:0007669"/>
    <property type="project" value="TreeGrafter"/>
</dbReference>
<dbReference type="Ensembl" id="ENSGMOT00000052030.1">
    <property type="protein sequence ID" value="ENSGMOP00000036404.1"/>
    <property type="gene ID" value="ENSGMOG00000023376.1"/>
</dbReference>
<organism evidence="6 7">
    <name type="scientific">Gadus morhua</name>
    <name type="common">Atlantic cod</name>
    <dbReference type="NCBI Taxonomy" id="8049"/>
    <lineage>
        <taxon>Eukaryota</taxon>
        <taxon>Metazoa</taxon>
        <taxon>Chordata</taxon>
        <taxon>Craniata</taxon>
        <taxon>Vertebrata</taxon>
        <taxon>Euteleostomi</taxon>
        <taxon>Actinopterygii</taxon>
        <taxon>Neopterygii</taxon>
        <taxon>Teleostei</taxon>
        <taxon>Neoteleostei</taxon>
        <taxon>Acanthomorphata</taxon>
        <taxon>Zeiogadaria</taxon>
        <taxon>Gadariae</taxon>
        <taxon>Gadiformes</taxon>
        <taxon>Gadoidei</taxon>
        <taxon>Gadidae</taxon>
        <taxon>Gadus</taxon>
    </lineage>
</organism>
<evidence type="ECO:0000256" key="3">
    <source>
        <dbReference type="ARBA" id="ARBA00023242"/>
    </source>
</evidence>
<dbReference type="SUPFAM" id="SSF46774">
    <property type="entry name" value="ARID-like"/>
    <property type="match status" value="1"/>
</dbReference>
<dbReference type="Proteomes" id="UP000694546">
    <property type="component" value="Chromosome 7"/>
</dbReference>
<feature type="region of interest" description="Disordered" evidence="4">
    <location>
        <begin position="123"/>
        <end position="194"/>
    </location>
</feature>
<keyword evidence="3" id="KW-0539">Nucleus</keyword>
<feature type="region of interest" description="Disordered" evidence="4">
    <location>
        <begin position="534"/>
        <end position="597"/>
    </location>
</feature>
<dbReference type="InterPro" id="IPR043151">
    <property type="entry name" value="BAH_sf"/>
</dbReference>
<feature type="region of interest" description="Disordered" evidence="4">
    <location>
        <begin position="389"/>
        <end position="414"/>
    </location>
</feature>
<dbReference type="PROSITE" id="PS51011">
    <property type="entry name" value="ARID"/>
    <property type="match status" value="1"/>
</dbReference>
<feature type="compositionally biased region" description="Pro residues" evidence="4">
    <location>
        <begin position="911"/>
        <end position="920"/>
    </location>
</feature>
<feature type="compositionally biased region" description="Acidic residues" evidence="4">
    <location>
        <begin position="987"/>
        <end position="998"/>
    </location>
</feature>
<dbReference type="SMART" id="SM01014">
    <property type="entry name" value="ARID"/>
    <property type="match status" value="1"/>
</dbReference>
<feature type="compositionally biased region" description="Polar residues" evidence="4">
    <location>
        <begin position="143"/>
        <end position="194"/>
    </location>
</feature>
<dbReference type="InterPro" id="IPR036431">
    <property type="entry name" value="ARID_dom_sf"/>
</dbReference>
<feature type="compositionally biased region" description="Acidic residues" evidence="4">
    <location>
        <begin position="965"/>
        <end position="977"/>
    </location>
</feature>
<evidence type="ECO:0000259" key="5">
    <source>
        <dbReference type="PROSITE" id="PS51011"/>
    </source>
</evidence>
<feature type="region of interest" description="Disordered" evidence="4">
    <location>
        <begin position="246"/>
        <end position="305"/>
    </location>
</feature>
<accession>A0A8C5FH44</accession>
<evidence type="ECO:0000313" key="6">
    <source>
        <dbReference type="Ensembl" id="ENSGMOP00000036404.1"/>
    </source>
</evidence>
<dbReference type="GO" id="GO:0000976">
    <property type="term" value="F:transcription cis-regulatory region binding"/>
    <property type="evidence" value="ECO:0007669"/>
    <property type="project" value="TreeGrafter"/>
</dbReference>
<dbReference type="OMA" id="SAYQPAK"/>
<dbReference type="GO" id="GO:0006357">
    <property type="term" value="P:regulation of transcription by RNA polymerase II"/>
    <property type="evidence" value="ECO:0007669"/>
    <property type="project" value="TreeGrafter"/>
</dbReference>
<dbReference type="SMART" id="SM00501">
    <property type="entry name" value="BRIGHT"/>
    <property type="match status" value="1"/>
</dbReference>
<feature type="compositionally biased region" description="Polar residues" evidence="4">
    <location>
        <begin position="123"/>
        <end position="133"/>
    </location>
</feature>
<dbReference type="OrthoDB" id="1938591at2759"/>
<feature type="domain" description="ARID" evidence="5">
    <location>
        <begin position="437"/>
        <end position="529"/>
    </location>
</feature>
<dbReference type="Gene3D" id="1.10.150.60">
    <property type="entry name" value="ARID DNA-binding domain"/>
    <property type="match status" value="1"/>
</dbReference>
<evidence type="ECO:0000256" key="2">
    <source>
        <dbReference type="ARBA" id="ARBA00023163"/>
    </source>
</evidence>
<feature type="compositionally biased region" description="Pro residues" evidence="4">
    <location>
        <begin position="630"/>
        <end position="642"/>
    </location>
</feature>
<keyword evidence="2" id="KW-0804">Transcription</keyword>
<keyword evidence="7" id="KW-1185">Reference proteome</keyword>
<feature type="compositionally biased region" description="Polar residues" evidence="4">
    <location>
        <begin position="404"/>
        <end position="413"/>
    </location>
</feature>
<dbReference type="Gene3D" id="2.30.30.490">
    <property type="match status" value="1"/>
</dbReference>
<dbReference type="PANTHER" id="PTHR13964">
    <property type="entry name" value="RBP-RELATED"/>
    <property type="match status" value="1"/>
</dbReference>
<protein>
    <submittedName>
        <fullName evidence="6">Zgc:77151</fullName>
    </submittedName>
</protein>
<dbReference type="AlphaFoldDB" id="A0A8C5FH44"/>
<dbReference type="InterPro" id="IPR051232">
    <property type="entry name" value="ARID/SWI1_ChromRemod"/>
</dbReference>
<dbReference type="GeneTree" id="ENSGT00940000163584"/>
<feature type="compositionally biased region" description="Basic residues" evidence="4">
    <location>
        <begin position="547"/>
        <end position="563"/>
    </location>
</feature>